<name>A0A1M6S058_REIAG</name>
<dbReference type="InterPro" id="IPR041607">
    <property type="entry name" value="HU-HIG"/>
</dbReference>
<dbReference type="Gene3D" id="4.10.520.10">
    <property type="entry name" value="IHF-like DNA-binding proteins"/>
    <property type="match status" value="1"/>
</dbReference>
<dbReference type="Proteomes" id="UP000184474">
    <property type="component" value="Unassembled WGS sequence"/>
</dbReference>
<sequence>MSVQYKVTERINPTDLTLPKKFYARINNGDDVSFDELTELISKVSNLNYGTVVGAIGTLIEVIEMQLTHGRKVRLSNLGTFFLTLRSSGTDTQEEFRRGDIKGARIRFRPGPRLQRLIPKLQYEKVTVFDSTQTTLPEG</sequence>
<accession>A0A1M6S058</accession>
<reference evidence="4" key="1">
    <citation type="submission" date="2016-11" db="EMBL/GenBank/DDBJ databases">
        <authorList>
            <person name="Varghese N."/>
            <person name="Submissions S."/>
        </authorList>
    </citation>
    <scope>NUCLEOTIDE SEQUENCE [LARGE SCALE GENOMIC DNA]</scope>
    <source>
        <strain evidence="4">DSM 26134</strain>
    </source>
</reference>
<feature type="domain" description="HU" evidence="2">
    <location>
        <begin position="1"/>
        <end position="125"/>
    </location>
</feature>
<dbReference type="Pfam" id="PF18291">
    <property type="entry name" value="HU-HIG"/>
    <property type="match status" value="1"/>
</dbReference>
<keyword evidence="4" id="KW-1185">Reference proteome</keyword>
<evidence type="ECO:0000256" key="1">
    <source>
        <dbReference type="ARBA" id="ARBA00023125"/>
    </source>
</evidence>
<organism evidence="3 4">
    <name type="scientific">Reichenbachiella agariperforans</name>
    <dbReference type="NCBI Taxonomy" id="156994"/>
    <lineage>
        <taxon>Bacteria</taxon>
        <taxon>Pseudomonadati</taxon>
        <taxon>Bacteroidota</taxon>
        <taxon>Cytophagia</taxon>
        <taxon>Cytophagales</taxon>
        <taxon>Reichenbachiellaceae</taxon>
        <taxon>Reichenbachiella</taxon>
    </lineage>
</organism>
<dbReference type="GO" id="GO:0003677">
    <property type="term" value="F:DNA binding"/>
    <property type="evidence" value="ECO:0007669"/>
    <property type="project" value="UniProtKB-KW"/>
</dbReference>
<dbReference type="STRING" id="156994.SAMN04488028_104350"/>
<dbReference type="RefSeq" id="WP_073122940.1">
    <property type="nucleotide sequence ID" value="NZ_FRAA01000004.1"/>
</dbReference>
<dbReference type="InterPro" id="IPR010992">
    <property type="entry name" value="IHF-like_DNA-bd_dom_sf"/>
</dbReference>
<dbReference type="NCBIfam" id="TIGR01201">
    <property type="entry name" value="HU_rel"/>
    <property type="match status" value="1"/>
</dbReference>
<evidence type="ECO:0000313" key="4">
    <source>
        <dbReference type="Proteomes" id="UP000184474"/>
    </source>
</evidence>
<dbReference type="SUPFAM" id="SSF47729">
    <property type="entry name" value="IHF-like DNA-binding proteins"/>
    <property type="match status" value="1"/>
</dbReference>
<gene>
    <name evidence="3" type="ORF">SAMN04488028_104350</name>
</gene>
<evidence type="ECO:0000313" key="3">
    <source>
        <dbReference type="EMBL" id="SHK37957.1"/>
    </source>
</evidence>
<dbReference type="EMBL" id="FRAA01000004">
    <property type="protein sequence ID" value="SHK37957.1"/>
    <property type="molecule type" value="Genomic_DNA"/>
</dbReference>
<protein>
    <submittedName>
        <fullName evidence="3">DNA-binding protein, histone-like, putative</fullName>
    </submittedName>
</protein>
<evidence type="ECO:0000259" key="2">
    <source>
        <dbReference type="Pfam" id="PF18291"/>
    </source>
</evidence>
<proteinExistence type="predicted"/>
<dbReference type="AlphaFoldDB" id="A0A1M6S058"/>
<keyword evidence="1 3" id="KW-0238">DNA-binding</keyword>
<dbReference type="InterPro" id="IPR005902">
    <property type="entry name" value="HU_DNA-bd_put"/>
</dbReference>